<evidence type="ECO:0000256" key="2">
    <source>
        <dbReference type="SAM" id="SignalP"/>
    </source>
</evidence>
<evidence type="ECO:0000313" key="4">
    <source>
        <dbReference type="EMBL" id="QCK16410.1"/>
    </source>
</evidence>
<keyword evidence="2" id="KW-0732">Signal</keyword>
<feature type="chain" id="PRO_5020531510" description="SH3b domain-containing protein" evidence="2">
    <location>
        <begin position="20"/>
        <end position="245"/>
    </location>
</feature>
<dbReference type="SMART" id="SM00287">
    <property type="entry name" value="SH3b"/>
    <property type="match status" value="1"/>
</dbReference>
<dbReference type="RefSeq" id="WP_137091998.1">
    <property type="nucleotide sequence ID" value="NZ_CP028923.1"/>
</dbReference>
<keyword evidence="5" id="KW-1185">Reference proteome</keyword>
<dbReference type="Proteomes" id="UP000298616">
    <property type="component" value="Chromosome"/>
</dbReference>
<evidence type="ECO:0000313" key="5">
    <source>
        <dbReference type="Proteomes" id="UP000298616"/>
    </source>
</evidence>
<gene>
    <name evidence="4" type="ORF">DCC35_17560</name>
</gene>
<keyword evidence="1" id="KW-1133">Transmembrane helix</keyword>
<keyword evidence="1" id="KW-0472">Membrane</keyword>
<keyword evidence="1" id="KW-0812">Transmembrane</keyword>
<evidence type="ECO:0000256" key="1">
    <source>
        <dbReference type="SAM" id="Phobius"/>
    </source>
</evidence>
<evidence type="ECO:0000259" key="3">
    <source>
        <dbReference type="SMART" id="SM00287"/>
    </source>
</evidence>
<feature type="signal peptide" evidence="2">
    <location>
        <begin position="1"/>
        <end position="19"/>
    </location>
</feature>
<accession>A0A4D7JSB9</accession>
<dbReference type="KEGG" id="fpf:DCC35_17560"/>
<dbReference type="Gene3D" id="2.30.30.40">
    <property type="entry name" value="SH3 Domains"/>
    <property type="match status" value="1"/>
</dbReference>
<dbReference type="InterPro" id="IPR003646">
    <property type="entry name" value="SH3-like_bac-type"/>
</dbReference>
<dbReference type="AlphaFoldDB" id="A0A4D7JSB9"/>
<proteinExistence type="predicted"/>
<name>A0A4D7JSB9_9BACT</name>
<feature type="transmembrane region" description="Helical" evidence="1">
    <location>
        <begin position="160"/>
        <end position="180"/>
    </location>
</feature>
<feature type="transmembrane region" description="Helical" evidence="1">
    <location>
        <begin position="129"/>
        <end position="148"/>
    </location>
</feature>
<organism evidence="4 5">
    <name type="scientific">Mangrovivirga cuniculi</name>
    <dbReference type="NCBI Taxonomy" id="2715131"/>
    <lineage>
        <taxon>Bacteria</taxon>
        <taxon>Pseudomonadati</taxon>
        <taxon>Bacteroidota</taxon>
        <taxon>Cytophagia</taxon>
        <taxon>Cytophagales</taxon>
        <taxon>Mangrovivirgaceae</taxon>
        <taxon>Mangrovivirga</taxon>
    </lineage>
</organism>
<dbReference type="Pfam" id="PF08239">
    <property type="entry name" value="SH3_3"/>
    <property type="match status" value="1"/>
</dbReference>
<sequence length="245" mass="28426">MPHLRIIILLFFSTFLVMAQEEGSEMPPNKVLQKADTLFVQGEYTEAYNLYEKLYLEEKKYSNSMMLKMAYIKEALQEYPETLYLLGVAYDKTRNNVIREHMAKIADENDYKGYSVDSDSALASFYQRYKIYILIVNLAIVLLLTVLVRVERKKNKSFPIASSIFFFVFLAFLVLQVNFLTPNKKGIIFEEKTFIMDGPSAGADLIKTVSPGHQVEIIDEQDVWAKIKWDGTEAYIKKKSLRYMI</sequence>
<dbReference type="OrthoDB" id="977366at2"/>
<dbReference type="EMBL" id="CP028923">
    <property type="protein sequence ID" value="QCK16410.1"/>
    <property type="molecule type" value="Genomic_DNA"/>
</dbReference>
<reference evidence="4 5" key="1">
    <citation type="submission" date="2018-04" db="EMBL/GenBank/DDBJ databases">
        <title>Complete genome uncultured novel isolate.</title>
        <authorList>
            <person name="Merlino G."/>
        </authorList>
    </citation>
    <scope>NUCLEOTIDE SEQUENCE [LARGE SCALE GENOMIC DNA]</scope>
    <source>
        <strain evidence="5">R1DC9</strain>
    </source>
</reference>
<protein>
    <recommendedName>
        <fullName evidence="3">SH3b domain-containing protein</fullName>
    </recommendedName>
</protein>
<feature type="domain" description="SH3b" evidence="3">
    <location>
        <begin position="183"/>
        <end position="244"/>
    </location>
</feature>